<evidence type="ECO:0000313" key="2">
    <source>
        <dbReference type="Proteomes" id="UP001589647"/>
    </source>
</evidence>
<gene>
    <name evidence="1" type="ORF">ACFFV7_31385</name>
</gene>
<dbReference type="SUPFAM" id="SSF56801">
    <property type="entry name" value="Acetyl-CoA synthetase-like"/>
    <property type="match status" value="1"/>
</dbReference>
<organism evidence="1 2">
    <name type="scientific">Nonomuraea spiralis</name>
    <dbReference type="NCBI Taxonomy" id="46182"/>
    <lineage>
        <taxon>Bacteria</taxon>
        <taxon>Bacillati</taxon>
        <taxon>Actinomycetota</taxon>
        <taxon>Actinomycetes</taxon>
        <taxon>Streptosporangiales</taxon>
        <taxon>Streptosporangiaceae</taxon>
        <taxon>Nonomuraea</taxon>
    </lineage>
</organism>
<dbReference type="PANTHER" id="PTHR36932">
    <property type="entry name" value="CAPSULAR POLYSACCHARIDE BIOSYNTHESIS PROTEIN"/>
    <property type="match status" value="1"/>
</dbReference>
<comment type="caution">
    <text evidence="1">The sequence shown here is derived from an EMBL/GenBank/DDBJ whole genome shotgun (WGS) entry which is preliminary data.</text>
</comment>
<dbReference type="RefSeq" id="WP_189649485.1">
    <property type="nucleotide sequence ID" value="NZ_BMRC01000010.1"/>
</dbReference>
<protein>
    <submittedName>
        <fullName evidence="1">Phenylacetate--CoA ligase family protein</fullName>
    </submittedName>
</protein>
<proteinExistence type="predicted"/>
<dbReference type="PANTHER" id="PTHR36932:SF1">
    <property type="entry name" value="CAPSULAR POLYSACCHARIDE BIOSYNTHESIS PROTEIN"/>
    <property type="match status" value="1"/>
</dbReference>
<accession>A0ABV5IMJ2</accession>
<keyword evidence="1" id="KW-0436">Ligase</keyword>
<reference evidence="1 2" key="1">
    <citation type="submission" date="2024-09" db="EMBL/GenBank/DDBJ databases">
        <authorList>
            <person name="Sun Q."/>
            <person name="Mori K."/>
        </authorList>
    </citation>
    <scope>NUCLEOTIDE SEQUENCE [LARGE SCALE GENOMIC DNA]</scope>
    <source>
        <strain evidence="1 2">CCM 3426</strain>
    </source>
</reference>
<dbReference type="InterPro" id="IPR053158">
    <property type="entry name" value="CapK_Type1_Caps_Biosynth"/>
</dbReference>
<dbReference type="Gene3D" id="3.40.50.12780">
    <property type="entry name" value="N-terminal domain of ligase-like"/>
    <property type="match status" value="1"/>
</dbReference>
<sequence>MKGLPSTIPVVPVVRNLYLARSRDRLDPVRLRAVQDRLLTGLVRHAHANVPYYRRVLPADAVAALSTAADLAALPMLDRATLRDLPPAELMATGFTPDNTREAPTSGSSGVPIRPFYSEGDLGYLRATYLQDLLASGLRPWDRIGYFRVGEFRPHRLQRLGLARTVHVNTSRSLDEQVDAFLSGRPTFLWGFPGCIATLVDELRRRKVVYRGVHTVIFAGETLTPEARADVLGYFGARGHEVYASVEAYTIARTCTEGTMHLRSADVVVEVLHDDSSVSLEDGEGEILVTRLHAEAMPLIRYRLGDRVLIEPDDCPCRVFHTPILRRIQGRTEDRVVAADGRTVHANFLTNPAVMPTAGIRGVQVLQHRPGAVEILLVPSPSAPADLAVTVRDAVAAVATDFEVTARTVDSITPEANGKVRMVKIVREATA</sequence>
<dbReference type="GO" id="GO:0016874">
    <property type="term" value="F:ligase activity"/>
    <property type="evidence" value="ECO:0007669"/>
    <property type="project" value="UniProtKB-KW"/>
</dbReference>
<keyword evidence="2" id="KW-1185">Reference proteome</keyword>
<name>A0ABV5IMJ2_9ACTN</name>
<evidence type="ECO:0000313" key="1">
    <source>
        <dbReference type="EMBL" id="MFB9205736.1"/>
    </source>
</evidence>
<dbReference type="EMBL" id="JBHMEI010000030">
    <property type="protein sequence ID" value="MFB9205736.1"/>
    <property type="molecule type" value="Genomic_DNA"/>
</dbReference>
<dbReference type="InterPro" id="IPR042099">
    <property type="entry name" value="ANL_N_sf"/>
</dbReference>
<dbReference type="Proteomes" id="UP001589647">
    <property type="component" value="Unassembled WGS sequence"/>
</dbReference>